<proteinExistence type="predicted"/>
<organism evidence="1 2">
    <name type="scientific">Bosea caraganae</name>
    <dbReference type="NCBI Taxonomy" id="2763117"/>
    <lineage>
        <taxon>Bacteria</taxon>
        <taxon>Pseudomonadati</taxon>
        <taxon>Pseudomonadota</taxon>
        <taxon>Alphaproteobacteria</taxon>
        <taxon>Hyphomicrobiales</taxon>
        <taxon>Boseaceae</taxon>
        <taxon>Bosea</taxon>
    </lineage>
</organism>
<evidence type="ECO:0008006" key="3">
    <source>
        <dbReference type="Google" id="ProtNLM"/>
    </source>
</evidence>
<comment type="caution">
    <text evidence="1">The sequence shown here is derived from an EMBL/GenBank/DDBJ whole genome shotgun (WGS) entry which is preliminary data.</text>
</comment>
<evidence type="ECO:0000313" key="2">
    <source>
        <dbReference type="Proteomes" id="UP000255207"/>
    </source>
</evidence>
<sequence length="95" mass="9978">MASTPAPVSLTIILPADVATALRKAATERGWTLESLAADCIAQQIETAIRHRVVLERIEQVDGALIEMATALGAIEAAGGEGIDLSAFCRYRKGA</sequence>
<reference evidence="2" key="1">
    <citation type="submission" date="2018-07" db="EMBL/GenBank/DDBJ databases">
        <authorList>
            <person name="Safronova V.I."/>
            <person name="Chirak E.R."/>
            <person name="Sazanova A.L."/>
        </authorList>
    </citation>
    <scope>NUCLEOTIDE SEQUENCE [LARGE SCALE GENOMIC DNA]</scope>
    <source>
        <strain evidence="2">RCAM04685</strain>
    </source>
</reference>
<keyword evidence="2" id="KW-1185">Reference proteome</keyword>
<name>A0A370KZ66_9HYPH</name>
<dbReference type="RefSeq" id="WP_114832084.1">
    <property type="nucleotide sequence ID" value="NZ_QQTO01000027.1"/>
</dbReference>
<dbReference type="AlphaFoldDB" id="A0A370KZ66"/>
<accession>A0A370KZ66</accession>
<protein>
    <recommendedName>
        <fullName evidence="3">Ribbon-helix-helix protein, CopG family</fullName>
    </recommendedName>
</protein>
<gene>
    <name evidence="1" type="ORF">DWE98_25255</name>
</gene>
<evidence type="ECO:0000313" key="1">
    <source>
        <dbReference type="EMBL" id="RDJ20278.1"/>
    </source>
</evidence>
<dbReference type="EMBL" id="QQTP01000020">
    <property type="protein sequence ID" value="RDJ20278.1"/>
    <property type="molecule type" value="Genomic_DNA"/>
</dbReference>
<dbReference type="OrthoDB" id="7996803at2"/>
<dbReference type="Proteomes" id="UP000255207">
    <property type="component" value="Unassembled WGS sequence"/>
</dbReference>